<sequence length="273" mass="30970">MVQWCIGSQEDTPRIDAYLEAPVEWTRQSRMEWAVCDMDGTRTEGAYTMARAVAKLISAHYEPWVTRILRQQYSYLTQEERRIILSRVVQNLRTEDPEAAQARVDAIAARLTAYFWTHDVLVIEGAEDFLLHDVRAGLIDVVGHIVDEYFAEHEYRQFIGFLKDYVSQQAPHADVVHVRCCGKHVHIADAQGTDVGREIIDALAEDLDDSEETRQELLVSALVLLAPARVVLDSTLPSNLQEMLRAIFDDRIQSVETKLHPASSAKRPARADS</sequence>
<reference evidence="1 2" key="1">
    <citation type="journal article" date="2019" name="Sci. Rep.">
        <title>Sulfobacillus thermotolerans: new insights into resistance and metabolic capacities of acidophilic chemolithotrophs.</title>
        <authorList>
            <person name="Panyushkina A.E."/>
            <person name="Babenko V.V."/>
            <person name="Nikitina A.S."/>
            <person name="Selezneva O.V."/>
            <person name="Tsaplina I.A."/>
            <person name="Letarova M.A."/>
            <person name="Kostryukova E.S."/>
            <person name="Letarov A.V."/>
        </authorList>
    </citation>
    <scope>NUCLEOTIDE SEQUENCE [LARGE SCALE GENOMIC DNA]</scope>
    <source>
        <strain evidence="1 2">Kr1</strain>
    </source>
</reference>
<organism evidence="1 2">
    <name type="scientific">Sulfobacillus thermotolerans</name>
    <dbReference type="NCBI Taxonomy" id="338644"/>
    <lineage>
        <taxon>Bacteria</taxon>
        <taxon>Bacillati</taxon>
        <taxon>Bacillota</taxon>
        <taxon>Clostridia</taxon>
        <taxon>Eubacteriales</taxon>
        <taxon>Clostridiales Family XVII. Incertae Sedis</taxon>
        <taxon>Sulfobacillus</taxon>
    </lineage>
</organism>
<protein>
    <submittedName>
        <fullName evidence="1">Uncharacterized protein</fullName>
    </submittedName>
</protein>
<keyword evidence="2" id="KW-1185">Reference proteome</keyword>
<dbReference type="Pfam" id="PF08812">
    <property type="entry name" value="YtxC"/>
    <property type="match status" value="1"/>
</dbReference>
<dbReference type="Proteomes" id="UP000325292">
    <property type="component" value="Chromosome"/>
</dbReference>
<evidence type="ECO:0000313" key="2">
    <source>
        <dbReference type="Proteomes" id="UP000325292"/>
    </source>
</evidence>
<dbReference type="EMBL" id="CP019454">
    <property type="protein sequence ID" value="AUW94249.1"/>
    <property type="molecule type" value="Genomic_DNA"/>
</dbReference>
<gene>
    <name evidence="1" type="ORF">BXT84_10120</name>
</gene>
<accession>A0ABM6RS65</accession>
<dbReference type="InterPro" id="IPR014199">
    <property type="entry name" value="Spore_YtxC"/>
</dbReference>
<name>A0ABM6RS65_9FIRM</name>
<proteinExistence type="predicted"/>
<evidence type="ECO:0000313" key="1">
    <source>
        <dbReference type="EMBL" id="AUW94249.1"/>
    </source>
</evidence>